<gene>
    <name evidence="1" type="ORF">UFOVP393_97</name>
</gene>
<evidence type="ECO:0000313" key="1">
    <source>
        <dbReference type="EMBL" id="CAB5224473.1"/>
    </source>
</evidence>
<protein>
    <submittedName>
        <fullName evidence="1">Uncharacterized protein</fullName>
    </submittedName>
</protein>
<reference evidence="1" key="1">
    <citation type="submission" date="2020-05" db="EMBL/GenBank/DDBJ databases">
        <authorList>
            <person name="Chiriac C."/>
            <person name="Salcher M."/>
            <person name="Ghai R."/>
            <person name="Kavagutti S V."/>
        </authorList>
    </citation>
    <scope>NUCLEOTIDE SEQUENCE</scope>
</reference>
<organism evidence="1">
    <name type="scientific">uncultured Caudovirales phage</name>
    <dbReference type="NCBI Taxonomy" id="2100421"/>
    <lineage>
        <taxon>Viruses</taxon>
        <taxon>Duplodnaviria</taxon>
        <taxon>Heunggongvirae</taxon>
        <taxon>Uroviricota</taxon>
        <taxon>Caudoviricetes</taxon>
        <taxon>Peduoviridae</taxon>
        <taxon>Maltschvirus</taxon>
        <taxon>Maltschvirus maltsch</taxon>
    </lineage>
</organism>
<accession>A0A6J7X2M3</accession>
<sequence>MTKLVPYSVYLPVEYHDKIKELAKKRQASSTVRDAICMIIDGDDSYKAGYNKALKDAIAVVKACKEIEVIAIRGKYLDNLISEQIKQLAQ</sequence>
<proteinExistence type="predicted"/>
<name>A0A6J7X2M3_9CAUD</name>
<dbReference type="EMBL" id="LR798335">
    <property type="protein sequence ID" value="CAB5224473.1"/>
    <property type="molecule type" value="Genomic_DNA"/>
</dbReference>